<dbReference type="AlphaFoldDB" id="A0AAU9ISL4"/>
<dbReference type="PANTHER" id="PTHR21255:SF4">
    <property type="entry name" value="DYNEIN LIGHT CHAIN TCTEX-TYPE"/>
    <property type="match status" value="1"/>
</dbReference>
<comment type="caution">
    <text evidence="1">The sequence shown here is derived from an EMBL/GenBank/DDBJ whole genome shotgun (WGS) entry which is preliminary data.</text>
</comment>
<dbReference type="PANTHER" id="PTHR21255">
    <property type="entry name" value="T-COMPLEX-ASSOCIATED-TESTIS-EXPRESSED 1/ DYNEIN LIGHT CHAIN"/>
    <property type="match status" value="1"/>
</dbReference>
<dbReference type="GO" id="GO:0005737">
    <property type="term" value="C:cytoplasm"/>
    <property type="evidence" value="ECO:0007669"/>
    <property type="project" value="TreeGrafter"/>
</dbReference>
<dbReference type="Pfam" id="PF03645">
    <property type="entry name" value="Tctex-1"/>
    <property type="match status" value="1"/>
</dbReference>
<accession>A0AAU9ISL4</accession>
<sequence length="127" mass="14673">MSRVPFAQLKEESERLVTNIIEESLSDATYQEDRVESWCSNIPQAIIRNLHEFNKGFKFCATCVITRKNSSSLHINSTCLWNPSLDGFIVVKWENATMHCIINVFAIALYHKFLIKIALISFNNYEL</sequence>
<evidence type="ECO:0000313" key="2">
    <source>
        <dbReference type="Proteomes" id="UP001162131"/>
    </source>
</evidence>
<dbReference type="InterPro" id="IPR038586">
    <property type="entry name" value="Tctex-1-like_sf"/>
</dbReference>
<evidence type="ECO:0000313" key="1">
    <source>
        <dbReference type="EMBL" id="CAG9316712.1"/>
    </source>
</evidence>
<dbReference type="InterPro" id="IPR005334">
    <property type="entry name" value="Tctex-1-like"/>
</dbReference>
<dbReference type="CDD" id="cd21455">
    <property type="entry name" value="DLC-like_DYNLT1_DYNLT3"/>
    <property type="match status" value="1"/>
</dbReference>
<name>A0AAU9ISL4_9CILI</name>
<protein>
    <submittedName>
        <fullName evidence="1">Uncharacterized protein</fullName>
    </submittedName>
</protein>
<dbReference type="Gene3D" id="3.30.1140.40">
    <property type="entry name" value="Tctex-1"/>
    <property type="match status" value="1"/>
</dbReference>
<keyword evidence="2" id="KW-1185">Reference proteome</keyword>
<reference evidence="1" key="1">
    <citation type="submission" date="2021-09" db="EMBL/GenBank/DDBJ databases">
        <authorList>
            <consortium name="AG Swart"/>
            <person name="Singh M."/>
            <person name="Singh A."/>
            <person name="Seah K."/>
            <person name="Emmerich C."/>
        </authorList>
    </citation>
    <scope>NUCLEOTIDE SEQUENCE</scope>
    <source>
        <strain evidence="1">ATCC30299</strain>
    </source>
</reference>
<dbReference type="GO" id="GO:0007018">
    <property type="term" value="P:microtubule-based movement"/>
    <property type="evidence" value="ECO:0007669"/>
    <property type="project" value="TreeGrafter"/>
</dbReference>
<proteinExistence type="predicted"/>
<organism evidence="1 2">
    <name type="scientific">Blepharisma stoltei</name>
    <dbReference type="NCBI Taxonomy" id="1481888"/>
    <lineage>
        <taxon>Eukaryota</taxon>
        <taxon>Sar</taxon>
        <taxon>Alveolata</taxon>
        <taxon>Ciliophora</taxon>
        <taxon>Postciliodesmatophora</taxon>
        <taxon>Heterotrichea</taxon>
        <taxon>Heterotrichida</taxon>
        <taxon>Blepharismidae</taxon>
        <taxon>Blepharisma</taxon>
    </lineage>
</organism>
<dbReference type="EMBL" id="CAJZBQ010000016">
    <property type="protein sequence ID" value="CAG9316712.1"/>
    <property type="molecule type" value="Genomic_DNA"/>
</dbReference>
<dbReference type="Proteomes" id="UP001162131">
    <property type="component" value="Unassembled WGS sequence"/>
</dbReference>
<dbReference type="GO" id="GO:0045505">
    <property type="term" value="F:dynein intermediate chain binding"/>
    <property type="evidence" value="ECO:0007669"/>
    <property type="project" value="TreeGrafter"/>
</dbReference>
<gene>
    <name evidence="1" type="ORF">BSTOLATCC_MIC16818</name>
</gene>
<dbReference type="GO" id="GO:0005868">
    <property type="term" value="C:cytoplasmic dynein complex"/>
    <property type="evidence" value="ECO:0007669"/>
    <property type="project" value="TreeGrafter"/>
</dbReference>